<keyword evidence="1" id="KW-0812">Transmembrane</keyword>
<keyword evidence="1" id="KW-1133">Transmembrane helix</keyword>
<feature type="transmembrane region" description="Helical" evidence="1">
    <location>
        <begin position="21"/>
        <end position="47"/>
    </location>
</feature>
<evidence type="ECO:0000313" key="2">
    <source>
        <dbReference type="EMBL" id="KWX14406.1"/>
    </source>
</evidence>
<comment type="caution">
    <text evidence="2">The sequence shown here is derived from an EMBL/GenBank/DDBJ whole genome shotgun (WGS) entry which is preliminary data.</text>
</comment>
<accession>A0A132NWF7</accession>
<dbReference type="Proteomes" id="UP000070089">
    <property type="component" value="Unassembled WGS sequence"/>
</dbReference>
<organism evidence="2 3">
    <name type="scientific">Giardia duodenalis assemblage B</name>
    <dbReference type="NCBI Taxonomy" id="1394984"/>
    <lineage>
        <taxon>Eukaryota</taxon>
        <taxon>Metamonada</taxon>
        <taxon>Diplomonadida</taxon>
        <taxon>Hexamitidae</taxon>
        <taxon>Giardiinae</taxon>
        <taxon>Giardia</taxon>
    </lineage>
</organism>
<dbReference type="EMBL" id="JXTI01000033">
    <property type="protein sequence ID" value="KWX14406.1"/>
    <property type="molecule type" value="Genomic_DNA"/>
</dbReference>
<protein>
    <submittedName>
        <fullName evidence="2">Plasma membrane calcium-transporting ATPase 2</fullName>
    </submittedName>
</protein>
<evidence type="ECO:0000256" key="1">
    <source>
        <dbReference type="SAM" id="Phobius"/>
    </source>
</evidence>
<sequence length="119" mass="13473">MFWARTTYREMNVFIHIKRSINIWIVFTIIVCTHIIIMIVPGVTFIFKTFSCLGDSCLLGGTNGVVPHPLKFFSIGWQGWIVTLILGALVLPCNLLFRLLPVTREYGNTNVEEVSASKL</sequence>
<dbReference type="AlphaFoldDB" id="A0A132NWF7"/>
<evidence type="ECO:0000313" key="3">
    <source>
        <dbReference type="Proteomes" id="UP000070089"/>
    </source>
</evidence>
<keyword evidence="1" id="KW-0472">Membrane</keyword>
<gene>
    <name evidence="2" type="ORF">QR46_1585</name>
</gene>
<feature type="transmembrane region" description="Helical" evidence="1">
    <location>
        <begin position="77"/>
        <end position="97"/>
    </location>
</feature>
<proteinExistence type="predicted"/>
<name>A0A132NWF7_GIAIN</name>
<dbReference type="VEuPathDB" id="GiardiaDB:QR46_1585"/>
<reference evidence="2 3" key="1">
    <citation type="journal article" date="2015" name="Mol. Biochem. Parasitol.">
        <title>Identification of polymorphic genes for use in assemblage B genotyping assays through comparative genomics of multiple assemblage B Giardia duodenalis isolates.</title>
        <authorList>
            <person name="Wielinga C."/>
            <person name="Thompson R.C."/>
            <person name="Monis P."/>
            <person name="Ryan U."/>
        </authorList>
    </citation>
    <scope>NUCLEOTIDE SEQUENCE [LARGE SCALE GENOMIC DNA]</scope>
    <source>
        <strain evidence="2 3">BAH15c1</strain>
    </source>
</reference>